<feature type="transmembrane region" description="Helical" evidence="5">
    <location>
        <begin position="448"/>
        <end position="467"/>
    </location>
</feature>
<evidence type="ECO:0000256" key="5">
    <source>
        <dbReference type="SAM" id="Phobius"/>
    </source>
</evidence>
<evidence type="ECO:0000256" key="3">
    <source>
        <dbReference type="ARBA" id="ARBA00022989"/>
    </source>
</evidence>
<dbReference type="InterPro" id="IPR007016">
    <property type="entry name" value="O-antigen_ligase-rel_domated"/>
</dbReference>
<protein>
    <submittedName>
        <fullName evidence="7">O-antigen polymerase</fullName>
    </submittedName>
</protein>
<evidence type="ECO:0000259" key="6">
    <source>
        <dbReference type="Pfam" id="PF04932"/>
    </source>
</evidence>
<keyword evidence="3 5" id="KW-1133">Transmembrane helix</keyword>
<gene>
    <name evidence="7" type="ORF">H1P_730016</name>
</gene>
<dbReference type="InterPro" id="IPR011990">
    <property type="entry name" value="TPR-like_helical_dom_sf"/>
</dbReference>
<feature type="transmembrane region" description="Helical" evidence="5">
    <location>
        <begin position="74"/>
        <end position="94"/>
    </location>
</feature>
<dbReference type="PANTHER" id="PTHR37422:SF23">
    <property type="entry name" value="TEICHURONIC ACID BIOSYNTHESIS PROTEIN TUAE"/>
    <property type="match status" value="1"/>
</dbReference>
<feature type="transmembrane region" description="Helical" evidence="5">
    <location>
        <begin position="260"/>
        <end position="278"/>
    </location>
</feature>
<dbReference type="PANTHER" id="PTHR37422">
    <property type="entry name" value="TEICHURONIC ACID BIOSYNTHESIS PROTEIN TUAE"/>
    <property type="match status" value="1"/>
</dbReference>
<feature type="transmembrane region" description="Helical" evidence="5">
    <location>
        <begin position="9"/>
        <end position="28"/>
    </location>
</feature>
<dbReference type="InterPro" id="IPR051533">
    <property type="entry name" value="WaaL-like"/>
</dbReference>
<feature type="transmembrane region" description="Helical" evidence="5">
    <location>
        <begin position="417"/>
        <end position="436"/>
    </location>
</feature>
<evidence type="ECO:0000313" key="7">
    <source>
        <dbReference type="EMBL" id="VEP18275.1"/>
    </source>
</evidence>
<dbReference type="OrthoDB" id="416659at2"/>
<comment type="subcellular location">
    <subcellularLocation>
        <location evidence="1">Membrane</location>
        <topology evidence="1">Multi-pass membrane protein</topology>
    </subcellularLocation>
</comment>
<dbReference type="SUPFAM" id="SSF48452">
    <property type="entry name" value="TPR-like"/>
    <property type="match status" value="1"/>
</dbReference>
<dbReference type="EMBL" id="CAACVJ010000680">
    <property type="protein sequence ID" value="VEP18275.1"/>
    <property type="molecule type" value="Genomic_DNA"/>
</dbReference>
<evidence type="ECO:0000313" key="8">
    <source>
        <dbReference type="Proteomes" id="UP000320055"/>
    </source>
</evidence>
<dbReference type="Pfam" id="PF04932">
    <property type="entry name" value="Wzy_C"/>
    <property type="match status" value="1"/>
</dbReference>
<feature type="transmembrane region" description="Helical" evidence="5">
    <location>
        <begin position="100"/>
        <end position="119"/>
    </location>
</feature>
<feature type="transmembrane region" description="Helical" evidence="5">
    <location>
        <begin position="358"/>
        <end position="381"/>
    </location>
</feature>
<dbReference type="Proteomes" id="UP000320055">
    <property type="component" value="Unassembled WGS sequence"/>
</dbReference>
<dbReference type="AlphaFoldDB" id="A0A563W3N6"/>
<proteinExistence type="predicted"/>
<keyword evidence="4 5" id="KW-0472">Membrane</keyword>
<feature type="transmembrane region" description="Helical" evidence="5">
    <location>
        <begin position="189"/>
        <end position="207"/>
    </location>
</feature>
<evidence type="ECO:0000256" key="4">
    <source>
        <dbReference type="ARBA" id="ARBA00023136"/>
    </source>
</evidence>
<feature type="transmembrane region" description="Helical" evidence="5">
    <location>
        <begin position="131"/>
        <end position="148"/>
    </location>
</feature>
<feature type="transmembrane region" description="Helical" evidence="5">
    <location>
        <begin position="214"/>
        <end position="230"/>
    </location>
</feature>
<feature type="transmembrane region" description="Helical" evidence="5">
    <location>
        <begin position="393"/>
        <end position="411"/>
    </location>
</feature>
<name>A0A563W3N6_9CYAN</name>
<accession>A0A563W3N6</accession>
<feature type="transmembrane region" description="Helical" evidence="5">
    <location>
        <begin position="236"/>
        <end position="253"/>
    </location>
</feature>
<keyword evidence="8" id="KW-1185">Reference proteome</keyword>
<dbReference type="Gene3D" id="1.25.40.10">
    <property type="entry name" value="Tetratricopeptide repeat domain"/>
    <property type="match status" value="1"/>
</dbReference>
<organism evidence="7 8">
    <name type="scientific">Hyella patelloides LEGE 07179</name>
    <dbReference type="NCBI Taxonomy" id="945734"/>
    <lineage>
        <taxon>Bacteria</taxon>
        <taxon>Bacillati</taxon>
        <taxon>Cyanobacteriota</taxon>
        <taxon>Cyanophyceae</taxon>
        <taxon>Pleurocapsales</taxon>
        <taxon>Hyellaceae</taxon>
        <taxon>Hyella</taxon>
    </lineage>
</organism>
<evidence type="ECO:0000256" key="2">
    <source>
        <dbReference type="ARBA" id="ARBA00022692"/>
    </source>
</evidence>
<feature type="domain" description="O-antigen ligase-related" evidence="6">
    <location>
        <begin position="220"/>
        <end position="364"/>
    </location>
</feature>
<dbReference type="RefSeq" id="WP_144867502.1">
    <property type="nucleotide sequence ID" value="NZ_LR213831.1"/>
</dbReference>
<evidence type="ECO:0000256" key="1">
    <source>
        <dbReference type="ARBA" id="ARBA00004141"/>
    </source>
</evidence>
<feature type="transmembrane region" description="Helical" evidence="5">
    <location>
        <begin position="40"/>
        <end position="62"/>
    </location>
</feature>
<keyword evidence="2 5" id="KW-0812">Transmembrane</keyword>
<dbReference type="GO" id="GO:0016020">
    <property type="term" value="C:membrane"/>
    <property type="evidence" value="ECO:0007669"/>
    <property type="project" value="UniProtKB-SubCell"/>
</dbReference>
<reference evidence="7 8" key="1">
    <citation type="submission" date="2019-01" db="EMBL/GenBank/DDBJ databases">
        <authorList>
            <person name="Brito A."/>
        </authorList>
    </citation>
    <scope>NUCLEOTIDE SEQUENCE [LARGE SCALE GENOMIC DNA]</scope>
    <source>
        <strain evidence="7">1</strain>
    </source>
</reference>
<sequence length="832" mass="94738">MSSPSKNQLFLSCQKIFRILTGIFYVVFTLAPDSHSLMVLYPFVSLWQIGLLFPVFWLLCLLWNRQASFLGNGFDWLMGLIVVSVALSTVRAIFPQQAIWYGWVALCFVTAIYGVNSCLKTPTARYRMLVKQGYLSLVFMIVSLTLWVKNTFLPELERINDAKQQGVVLNFDFSVLELRNWAPLGHQNYVAGYLLLCFPVLVWLIIVEPGKRRWLWVSTLFLGIIDLYTTSSRSGWLGLGVIIVIGLVGLVFLSSISRIWLFFGSIGSFLLLIGVILANNRFFELITGVINGESSGEIAYRTINIVLGYRMGMSQFLTGVGLGNVPLLYQKYRPFWAGGESELGFQLHSTPFHLWAELGILAVIGGLLVFVLLTLATIKLLRYQAKISFNDYLLGWCILASFLGYGVMSLTDYQLDNVCISGILIILTACLSNLIPSENKALPIKVKPQILSLISFGVAIAFMIWLFPVHRAWQLSSQGFIALSHNDFQLFRERLIQAHQIAPWEPYYSYQLGWNFGQIGRKTKDKAQQQALIAEAIQYFRKANEASPYREFGHSNLGWLLLNVNPQEATQEFAISAKLVPAKKGVFFGLGLSLLQQNKPDLAVEAFSLEILRDSSFLTSPFWRNPQLKPIYTQIIKNLEQTYNQWLQQEPNNIIWHRARGGVYWWQGKIDAASSDWQEYGTDLQQMMLAIASEEKIKAQLNTFADSAAKSLLNAWFNPSQRSELITKAWLQSQNIPLPETVLKQLTVTMAKSPNLETWLKYNVPVFPYYPKRMGFGVISRHIDGVTPSDYYLVRENLAIAKFLDRLYPDLRYTPNLDRKLQPRRKALFKQI</sequence>